<evidence type="ECO:0000259" key="2">
    <source>
        <dbReference type="Pfam" id="PF02698"/>
    </source>
</evidence>
<dbReference type="PANTHER" id="PTHR30336:SF4">
    <property type="entry name" value="ENVELOPE BIOGENESIS FACTOR ELYC"/>
    <property type="match status" value="1"/>
</dbReference>
<keyword evidence="1" id="KW-1133">Transmembrane helix</keyword>
<sequence length="350" mass="39952">MLYLISFALFVMGVFIFVLAPQNLIDNFIMIAGAVILFIAILLDPNFGEYTVIQQLFMTGSRVALFLAPLIMIILGVGMISFAIRLYRIENNRLQLMIGCMLGILLIALLAVPYYLLAFFPGTAYEDWITLPSFVMAYFVLLFINYLLVTLRLSLLEDEAKKEFVIVLGAQLNADGKLNRDLTSRLDMALRYVERQQYLHRKMPTVIVTGAQTIEHIASSEAKQMAEYLIAHGLDKNHIILEEEAQNTHDNFRYTKALIQAKGYIMETTPAAFVTNNYHLYRSHLYANMEGWYHIAGIGAKTPFLDHLFGVFREYIAILFMHRKLHFLMTILLIAVGIIHVIYFSQTALS</sequence>
<feature type="transmembrane region" description="Helical" evidence="1">
    <location>
        <begin position="96"/>
        <end position="116"/>
    </location>
</feature>
<accession>A0A1W1YTM8</accession>
<dbReference type="Pfam" id="PF02698">
    <property type="entry name" value="DUF218"/>
    <property type="match status" value="1"/>
</dbReference>
<dbReference type="Proteomes" id="UP000243884">
    <property type="component" value="Unassembled WGS sequence"/>
</dbReference>
<dbReference type="GO" id="GO:0005886">
    <property type="term" value="C:plasma membrane"/>
    <property type="evidence" value="ECO:0007669"/>
    <property type="project" value="TreeGrafter"/>
</dbReference>
<dbReference type="Gene3D" id="3.40.50.620">
    <property type="entry name" value="HUPs"/>
    <property type="match status" value="1"/>
</dbReference>
<evidence type="ECO:0000256" key="1">
    <source>
        <dbReference type="SAM" id="Phobius"/>
    </source>
</evidence>
<dbReference type="GO" id="GO:0043164">
    <property type="term" value="P:Gram-negative-bacterium-type cell wall biogenesis"/>
    <property type="evidence" value="ECO:0007669"/>
    <property type="project" value="TreeGrafter"/>
</dbReference>
<feature type="transmembrane region" description="Helical" evidence="1">
    <location>
        <begin position="28"/>
        <end position="43"/>
    </location>
</feature>
<dbReference type="CDD" id="cd06259">
    <property type="entry name" value="YdcF-like"/>
    <property type="match status" value="1"/>
</dbReference>
<feature type="transmembrane region" description="Helical" evidence="1">
    <location>
        <begin position="63"/>
        <end position="84"/>
    </location>
</feature>
<dbReference type="OrthoDB" id="9782395at2"/>
<dbReference type="RefSeq" id="WP_084099018.1">
    <property type="nucleotide sequence ID" value="NZ_FWXK01000004.1"/>
</dbReference>
<feature type="domain" description="DUF218" evidence="2">
    <location>
        <begin position="164"/>
        <end position="316"/>
    </location>
</feature>
<dbReference type="InterPro" id="IPR051599">
    <property type="entry name" value="Cell_Envelope_Assoc"/>
</dbReference>
<evidence type="ECO:0000313" key="3">
    <source>
        <dbReference type="EMBL" id="SMC39068.1"/>
    </source>
</evidence>
<proteinExistence type="predicted"/>
<feature type="transmembrane region" description="Helical" evidence="1">
    <location>
        <begin position="128"/>
        <end position="149"/>
    </location>
</feature>
<evidence type="ECO:0000313" key="4">
    <source>
        <dbReference type="Proteomes" id="UP000243884"/>
    </source>
</evidence>
<dbReference type="EMBL" id="FWXK01000004">
    <property type="protein sequence ID" value="SMC39068.1"/>
    <property type="molecule type" value="Genomic_DNA"/>
</dbReference>
<feature type="transmembrane region" description="Helical" evidence="1">
    <location>
        <begin position="325"/>
        <end position="344"/>
    </location>
</feature>
<organism evidence="3 4">
    <name type="scientific">Aerococcus suis</name>
    <dbReference type="NCBI Taxonomy" id="371602"/>
    <lineage>
        <taxon>Bacteria</taxon>
        <taxon>Bacillati</taxon>
        <taxon>Bacillota</taxon>
        <taxon>Bacilli</taxon>
        <taxon>Lactobacillales</taxon>
        <taxon>Aerococcaceae</taxon>
        <taxon>Aerococcus</taxon>
    </lineage>
</organism>
<dbReference type="AlphaFoldDB" id="A0A1W1YTM8"/>
<keyword evidence="4" id="KW-1185">Reference proteome</keyword>
<feature type="transmembrane region" description="Helical" evidence="1">
    <location>
        <begin position="6"/>
        <end position="21"/>
    </location>
</feature>
<dbReference type="InterPro" id="IPR014729">
    <property type="entry name" value="Rossmann-like_a/b/a_fold"/>
</dbReference>
<dbReference type="STRING" id="371602.SAMN04487984_0887"/>
<reference evidence="4" key="1">
    <citation type="submission" date="2017-04" db="EMBL/GenBank/DDBJ databases">
        <authorList>
            <person name="Varghese N."/>
            <person name="Submissions S."/>
        </authorList>
    </citation>
    <scope>NUCLEOTIDE SEQUENCE [LARGE SCALE GENOMIC DNA]</scope>
    <source>
        <strain evidence="4">DSM 21500</strain>
    </source>
</reference>
<keyword evidence="1" id="KW-0472">Membrane</keyword>
<name>A0A1W1YTM8_9LACT</name>
<dbReference type="PANTHER" id="PTHR30336">
    <property type="entry name" value="INNER MEMBRANE PROTEIN, PROBABLE PERMEASE"/>
    <property type="match status" value="1"/>
</dbReference>
<dbReference type="InterPro" id="IPR003848">
    <property type="entry name" value="DUF218"/>
</dbReference>
<dbReference type="GO" id="GO:0000270">
    <property type="term" value="P:peptidoglycan metabolic process"/>
    <property type="evidence" value="ECO:0007669"/>
    <property type="project" value="TreeGrafter"/>
</dbReference>
<protein>
    <submittedName>
        <fullName evidence="3">Uncharacterized SAM-binding protein YcdF, DUF218 family</fullName>
    </submittedName>
</protein>
<gene>
    <name evidence="3" type="ORF">SAMN04487984_0887</name>
</gene>
<keyword evidence="1" id="KW-0812">Transmembrane</keyword>